<name>A0A1Z5KD34_FISSO</name>
<gene>
    <name evidence="2" type="ORF">FisN_9Hu390</name>
</gene>
<proteinExistence type="predicted"/>
<evidence type="ECO:0000313" key="2">
    <source>
        <dbReference type="EMBL" id="GAX24137.1"/>
    </source>
</evidence>
<comment type="caution">
    <text evidence="2">The sequence shown here is derived from an EMBL/GenBank/DDBJ whole genome shotgun (WGS) entry which is preliminary data.</text>
</comment>
<feature type="region of interest" description="Disordered" evidence="1">
    <location>
        <begin position="21"/>
        <end position="46"/>
    </location>
</feature>
<evidence type="ECO:0000256" key="1">
    <source>
        <dbReference type="SAM" id="MobiDB-lite"/>
    </source>
</evidence>
<keyword evidence="3" id="KW-1185">Reference proteome</keyword>
<organism evidence="2 3">
    <name type="scientific">Fistulifera solaris</name>
    <name type="common">Oleaginous diatom</name>
    <dbReference type="NCBI Taxonomy" id="1519565"/>
    <lineage>
        <taxon>Eukaryota</taxon>
        <taxon>Sar</taxon>
        <taxon>Stramenopiles</taxon>
        <taxon>Ochrophyta</taxon>
        <taxon>Bacillariophyta</taxon>
        <taxon>Bacillariophyceae</taxon>
        <taxon>Bacillariophycidae</taxon>
        <taxon>Naviculales</taxon>
        <taxon>Naviculaceae</taxon>
        <taxon>Fistulifera</taxon>
    </lineage>
</organism>
<feature type="compositionally biased region" description="Polar residues" evidence="1">
    <location>
        <begin position="30"/>
        <end position="46"/>
    </location>
</feature>
<dbReference type="AlphaFoldDB" id="A0A1Z5KD34"/>
<dbReference type="EMBL" id="BDSP01000206">
    <property type="protein sequence ID" value="GAX24137.1"/>
    <property type="molecule type" value="Genomic_DNA"/>
</dbReference>
<accession>A0A1Z5KD34</accession>
<sequence length="77" mass="9325">MFHIKEKVEEDRYIRKMEQHGVEHRDMANPQWNSIPPTDTSKTPEQQAMQEIRLILNEKDYLTYPTLEALVQWKLKK</sequence>
<protein>
    <submittedName>
        <fullName evidence="2">Uncharacterized protein</fullName>
    </submittedName>
</protein>
<dbReference type="InParanoid" id="A0A1Z5KD34"/>
<reference evidence="2 3" key="1">
    <citation type="journal article" date="2015" name="Plant Cell">
        <title>Oil accumulation by the oleaginous diatom Fistulifera solaris as revealed by the genome and transcriptome.</title>
        <authorList>
            <person name="Tanaka T."/>
            <person name="Maeda Y."/>
            <person name="Veluchamy A."/>
            <person name="Tanaka M."/>
            <person name="Abida H."/>
            <person name="Marechal E."/>
            <person name="Bowler C."/>
            <person name="Muto M."/>
            <person name="Sunaga Y."/>
            <person name="Tanaka M."/>
            <person name="Yoshino T."/>
            <person name="Taniguchi T."/>
            <person name="Fukuda Y."/>
            <person name="Nemoto M."/>
            <person name="Matsumoto M."/>
            <person name="Wong P.S."/>
            <person name="Aburatani S."/>
            <person name="Fujibuchi W."/>
        </authorList>
    </citation>
    <scope>NUCLEOTIDE SEQUENCE [LARGE SCALE GENOMIC DNA]</scope>
    <source>
        <strain evidence="2 3">JPCC DA0580</strain>
    </source>
</reference>
<evidence type="ECO:0000313" key="3">
    <source>
        <dbReference type="Proteomes" id="UP000198406"/>
    </source>
</evidence>
<dbReference type="Proteomes" id="UP000198406">
    <property type="component" value="Unassembled WGS sequence"/>
</dbReference>